<dbReference type="SFLD" id="SFLDG01129">
    <property type="entry name" value="C1.5:_HAD__Beta-PGM__Phosphata"/>
    <property type="match status" value="1"/>
</dbReference>
<evidence type="ECO:0000313" key="2">
    <source>
        <dbReference type="EMBL" id="MST59851.1"/>
    </source>
</evidence>
<dbReference type="SUPFAM" id="SSF56784">
    <property type="entry name" value="HAD-like"/>
    <property type="match status" value="1"/>
</dbReference>
<dbReference type="InterPro" id="IPR023198">
    <property type="entry name" value="PGP-like_dom2"/>
</dbReference>
<proteinExistence type="predicted"/>
<dbReference type="PANTHER" id="PTHR18901">
    <property type="entry name" value="2-DEOXYGLUCOSE-6-PHOSPHATE PHOSPHATASE 2"/>
    <property type="match status" value="1"/>
</dbReference>
<dbReference type="NCBIfam" id="TIGR01509">
    <property type="entry name" value="HAD-SF-IA-v3"/>
    <property type="match status" value="1"/>
</dbReference>
<dbReference type="Gene3D" id="3.40.50.1000">
    <property type="entry name" value="HAD superfamily/HAD-like"/>
    <property type="match status" value="1"/>
</dbReference>
<comment type="caution">
    <text evidence="2">The sequence shown here is derived from an EMBL/GenBank/DDBJ whole genome shotgun (WGS) entry which is preliminary data.</text>
</comment>
<dbReference type="InterPro" id="IPR036412">
    <property type="entry name" value="HAD-like_sf"/>
</dbReference>
<protein>
    <submittedName>
        <fullName evidence="2">HAD family phosphatase</fullName>
    </submittedName>
</protein>
<dbReference type="InterPro" id="IPR006439">
    <property type="entry name" value="HAD-SF_hydro_IA"/>
</dbReference>
<name>A0A6N7WUX3_9ACTN</name>
<dbReference type="Proteomes" id="UP000434342">
    <property type="component" value="Unassembled WGS sequence"/>
</dbReference>
<dbReference type="EMBL" id="VUND01000001">
    <property type="protein sequence ID" value="MST59851.1"/>
    <property type="molecule type" value="Genomic_DNA"/>
</dbReference>
<dbReference type="GO" id="GO:0016791">
    <property type="term" value="F:phosphatase activity"/>
    <property type="evidence" value="ECO:0007669"/>
    <property type="project" value="TreeGrafter"/>
</dbReference>
<feature type="compositionally biased region" description="Basic residues" evidence="1">
    <location>
        <begin position="28"/>
        <end position="41"/>
    </location>
</feature>
<dbReference type="Pfam" id="PF00702">
    <property type="entry name" value="Hydrolase"/>
    <property type="match status" value="1"/>
</dbReference>
<gene>
    <name evidence="2" type="ORF">FYJ69_02830</name>
</gene>
<sequence length="292" mass="32342">MHPHRTHDRLAYSTAVAHARAGLARGTRTARTHHPHTKRRNQATEAPMDPSQHDAARRTGTPGAERAPWLAGRAPAALWPPHFGAAIFDFDGTISDTADLWRKVDEAFLGSRGFQVPADYARTLSVLGFEAGARYTIERFGLRESVEDICDEWNAMGRALYRDEARLRPGAEAYIRALRRRGVHVALATTNDPDVLNSMRGIDMEALFETRVHGKDVPVPKSKPDIYLEAARRLGAAPADCIVFEDITVGIRSARGAGMLTCGVRSNDPVQDEEEVREAADLFLEDWRDIAL</sequence>
<dbReference type="PANTHER" id="PTHR18901:SF38">
    <property type="entry name" value="PSEUDOURIDINE-5'-PHOSPHATASE"/>
    <property type="match status" value="1"/>
</dbReference>
<evidence type="ECO:0000256" key="1">
    <source>
        <dbReference type="SAM" id="MobiDB-lite"/>
    </source>
</evidence>
<dbReference type="InterPro" id="IPR023214">
    <property type="entry name" value="HAD_sf"/>
</dbReference>
<evidence type="ECO:0000313" key="3">
    <source>
        <dbReference type="Proteomes" id="UP000434342"/>
    </source>
</evidence>
<organism evidence="2 3">
    <name type="scientific">Parafannyhessea umbonata</name>
    <dbReference type="NCBI Taxonomy" id="604330"/>
    <lineage>
        <taxon>Bacteria</taxon>
        <taxon>Bacillati</taxon>
        <taxon>Actinomycetota</taxon>
        <taxon>Coriobacteriia</taxon>
        <taxon>Coriobacteriales</taxon>
        <taxon>Atopobiaceae</taxon>
        <taxon>Parafannyhessea</taxon>
    </lineage>
</organism>
<dbReference type="PRINTS" id="PR00413">
    <property type="entry name" value="HADHALOGNASE"/>
</dbReference>
<dbReference type="CDD" id="cd07505">
    <property type="entry name" value="HAD_BPGM-like"/>
    <property type="match status" value="1"/>
</dbReference>
<feature type="region of interest" description="Disordered" evidence="1">
    <location>
        <begin position="21"/>
        <end position="65"/>
    </location>
</feature>
<accession>A0A6N7WUX3</accession>
<dbReference type="AlphaFoldDB" id="A0A6N7WUX3"/>
<reference evidence="2 3" key="1">
    <citation type="submission" date="2019-08" db="EMBL/GenBank/DDBJ databases">
        <title>In-depth cultivation of the pig gut microbiome towards novel bacterial diversity and tailored functional studies.</title>
        <authorList>
            <person name="Wylensek D."/>
            <person name="Hitch T.C.A."/>
            <person name="Clavel T."/>
        </authorList>
    </citation>
    <scope>NUCLEOTIDE SEQUENCE [LARGE SCALE GENOMIC DNA]</scope>
    <source>
        <strain evidence="2 3">WB01_CNA04</strain>
    </source>
</reference>
<dbReference type="SFLD" id="SFLDS00003">
    <property type="entry name" value="Haloacid_Dehalogenase"/>
    <property type="match status" value="1"/>
</dbReference>
<dbReference type="Gene3D" id="1.10.150.240">
    <property type="entry name" value="Putative phosphatase, domain 2"/>
    <property type="match status" value="1"/>
</dbReference>